<accession>A0A5C3L3V2</accession>
<sequence length="161" mass="18398">MSSSSVASIDQKACTLAVAQYAILGHHKRTEHWSILAVVSKTEAHVFQLKGNYDTFCYHHEIRTTYLGDHSLRGGFHAGTISYSQLGWLKTRLAEVPVIRHDASFDSQTWVMECIRTLKDHGGIILPEITERKVRAEMEEETERWEVADDIFFERLFNTSG</sequence>
<proteinExistence type="predicted"/>
<keyword evidence="2" id="KW-1185">Reference proteome</keyword>
<dbReference type="OrthoDB" id="37659at2759"/>
<evidence type="ECO:0000313" key="1">
    <source>
        <dbReference type="EMBL" id="TFK22858.1"/>
    </source>
</evidence>
<gene>
    <name evidence="1" type="ORF">FA15DRAFT_498797</name>
</gene>
<reference evidence="1 2" key="1">
    <citation type="journal article" date="2019" name="Nat. Ecol. Evol.">
        <title>Megaphylogeny resolves global patterns of mushroom evolution.</title>
        <authorList>
            <person name="Varga T."/>
            <person name="Krizsan K."/>
            <person name="Foldi C."/>
            <person name="Dima B."/>
            <person name="Sanchez-Garcia M."/>
            <person name="Sanchez-Ramirez S."/>
            <person name="Szollosi G.J."/>
            <person name="Szarkandi J.G."/>
            <person name="Papp V."/>
            <person name="Albert L."/>
            <person name="Andreopoulos W."/>
            <person name="Angelini C."/>
            <person name="Antonin V."/>
            <person name="Barry K.W."/>
            <person name="Bougher N.L."/>
            <person name="Buchanan P."/>
            <person name="Buyck B."/>
            <person name="Bense V."/>
            <person name="Catcheside P."/>
            <person name="Chovatia M."/>
            <person name="Cooper J."/>
            <person name="Damon W."/>
            <person name="Desjardin D."/>
            <person name="Finy P."/>
            <person name="Geml J."/>
            <person name="Haridas S."/>
            <person name="Hughes K."/>
            <person name="Justo A."/>
            <person name="Karasinski D."/>
            <person name="Kautmanova I."/>
            <person name="Kiss B."/>
            <person name="Kocsube S."/>
            <person name="Kotiranta H."/>
            <person name="LaButti K.M."/>
            <person name="Lechner B.E."/>
            <person name="Liimatainen K."/>
            <person name="Lipzen A."/>
            <person name="Lukacs Z."/>
            <person name="Mihaltcheva S."/>
            <person name="Morgado L.N."/>
            <person name="Niskanen T."/>
            <person name="Noordeloos M.E."/>
            <person name="Ohm R.A."/>
            <person name="Ortiz-Santana B."/>
            <person name="Ovrebo C."/>
            <person name="Racz N."/>
            <person name="Riley R."/>
            <person name="Savchenko A."/>
            <person name="Shiryaev A."/>
            <person name="Soop K."/>
            <person name="Spirin V."/>
            <person name="Szebenyi C."/>
            <person name="Tomsovsky M."/>
            <person name="Tulloss R.E."/>
            <person name="Uehling J."/>
            <person name="Grigoriev I.V."/>
            <person name="Vagvolgyi C."/>
            <person name="Papp T."/>
            <person name="Martin F.M."/>
            <person name="Miettinen O."/>
            <person name="Hibbett D.S."/>
            <person name="Nagy L.G."/>
        </authorList>
    </citation>
    <scope>NUCLEOTIDE SEQUENCE [LARGE SCALE GENOMIC DNA]</scope>
    <source>
        <strain evidence="1 2">CBS 121175</strain>
    </source>
</reference>
<dbReference type="Proteomes" id="UP000307440">
    <property type="component" value="Unassembled WGS sequence"/>
</dbReference>
<dbReference type="EMBL" id="ML210231">
    <property type="protein sequence ID" value="TFK22858.1"/>
    <property type="molecule type" value="Genomic_DNA"/>
</dbReference>
<protein>
    <submittedName>
        <fullName evidence="1">Uncharacterized protein</fullName>
    </submittedName>
</protein>
<evidence type="ECO:0000313" key="2">
    <source>
        <dbReference type="Proteomes" id="UP000307440"/>
    </source>
</evidence>
<name>A0A5C3L3V2_COPMA</name>
<dbReference type="AlphaFoldDB" id="A0A5C3L3V2"/>
<organism evidence="1 2">
    <name type="scientific">Coprinopsis marcescibilis</name>
    <name type="common">Agaric fungus</name>
    <name type="synonym">Psathyrella marcescibilis</name>
    <dbReference type="NCBI Taxonomy" id="230819"/>
    <lineage>
        <taxon>Eukaryota</taxon>
        <taxon>Fungi</taxon>
        <taxon>Dikarya</taxon>
        <taxon>Basidiomycota</taxon>
        <taxon>Agaricomycotina</taxon>
        <taxon>Agaricomycetes</taxon>
        <taxon>Agaricomycetidae</taxon>
        <taxon>Agaricales</taxon>
        <taxon>Agaricineae</taxon>
        <taxon>Psathyrellaceae</taxon>
        <taxon>Coprinopsis</taxon>
    </lineage>
</organism>